<organism evidence="9 10">
    <name type="scientific">Geomobilimonas luticola</name>
    <dbReference type="NCBI Taxonomy" id="1114878"/>
    <lineage>
        <taxon>Bacteria</taxon>
        <taxon>Pseudomonadati</taxon>
        <taxon>Thermodesulfobacteriota</taxon>
        <taxon>Desulfuromonadia</taxon>
        <taxon>Geobacterales</taxon>
        <taxon>Geobacteraceae</taxon>
        <taxon>Geomobilimonas</taxon>
    </lineage>
</organism>
<sequence>MKRLKKRGLALLLATVVICCTSLSASPVSAEVSPSPAPAVASQETLRLGERIYREGILPSGKPLRVSIKGDSAVPGMTFACVSCHLRSGLGAFEEGVYTPPTNGAKLFKPRPVLHRGLELSAQPPLRPAYTDESLIEVLRTGSDPKGRVLSEVMPRYLLDDQDARVLVAYLRSLSAQFSPGVSDTAIRFATVISEDIPPEKSTAMLAAFDAYFDSRNTQVRAVADPRSKGSYRRMAEKMFGSKELATRTTSLSRWILKGPPETWRSQLEAYNGKEPVFALLGGMVSGQWQPVHQFCEENGIPCLFPNTDVPVISDTDWYTLYASKGYYQEGEGAARYLNNTADLPGEHPVVQVVRDSPEAAALAAGFQQTWQGLGHKAPVTVSLPRGKVLDGDFLQRLLASHTTAVLVIWDDAAAIPALEWLARHDGRPAMVFLSARYLGESVWSLKKSVRDFTYLTYPYSFFPTAGMGKPQLQGDAQKTLRQADIPLKNEVEMITSQTNAVTKLLTSLLIELKGNYYRDNLLDVTGTMMEEQHPVYGQISFAAGHRYASRGCYIVQLSPGDTPELVKKSGWEIQ</sequence>
<name>A0ABS5S9J1_9BACT</name>
<dbReference type="InterPro" id="IPR036909">
    <property type="entry name" value="Cyt_c-like_dom_sf"/>
</dbReference>
<feature type="chain" id="PRO_5045920334" evidence="7">
    <location>
        <begin position="31"/>
        <end position="575"/>
    </location>
</feature>
<evidence type="ECO:0000256" key="6">
    <source>
        <dbReference type="PROSITE-ProRule" id="PRU00433"/>
    </source>
</evidence>
<accession>A0ABS5S9J1</accession>
<dbReference type="InterPro" id="IPR009056">
    <property type="entry name" value="Cyt_c-like_dom"/>
</dbReference>
<dbReference type="SUPFAM" id="SSF53822">
    <property type="entry name" value="Periplasmic binding protein-like I"/>
    <property type="match status" value="1"/>
</dbReference>
<keyword evidence="3 6" id="KW-0479">Metal-binding</keyword>
<dbReference type="PROSITE" id="PS51007">
    <property type="entry name" value="CYTC"/>
    <property type="match status" value="1"/>
</dbReference>
<evidence type="ECO:0000313" key="9">
    <source>
        <dbReference type="EMBL" id="MBT0652050.1"/>
    </source>
</evidence>
<keyword evidence="4 7" id="KW-0732">Signal</keyword>
<keyword evidence="2 6" id="KW-0349">Heme</keyword>
<feature type="domain" description="Cytochrome c" evidence="8">
    <location>
        <begin position="44"/>
        <end position="175"/>
    </location>
</feature>
<gene>
    <name evidence="9" type="ORF">KI810_03215</name>
</gene>
<evidence type="ECO:0000313" key="10">
    <source>
        <dbReference type="Proteomes" id="UP000756860"/>
    </source>
</evidence>
<dbReference type="Proteomes" id="UP000756860">
    <property type="component" value="Unassembled WGS sequence"/>
</dbReference>
<dbReference type="EMBL" id="JAHCVK010000001">
    <property type="protein sequence ID" value="MBT0652050.1"/>
    <property type="molecule type" value="Genomic_DNA"/>
</dbReference>
<evidence type="ECO:0000256" key="4">
    <source>
        <dbReference type="ARBA" id="ARBA00022729"/>
    </source>
</evidence>
<comment type="caution">
    <text evidence="9">The sequence shown here is derived from an EMBL/GenBank/DDBJ whole genome shotgun (WGS) entry which is preliminary data.</text>
</comment>
<evidence type="ECO:0000256" key="5">
    <source>
        <dbReference type="ARBA" id="ARBA00023004"/>
    </source>
</evidence>
<dbReference type="SUPFAM" id="SSF46626">
    <property type="entry name" value="Cytochrome c"/>
    <property type="match status" value="1"/>
</dbReference>
<keyword evidence="10" id="KW-1185">Reference proteome</keyword>
<dbReference type="InterPro" id="IPR028081">
    <property type="entry name" value="Leu-bd"/>
</dbReference>
<dbReference type="Gene3D" id="1.10.760.10">
    <property type="entry name" value="Cytochrome c-like domain"/>
    <property type="match status" value="1"/>
</dbReference>
<evidence type="ECO:0000256" key="1">
    <source>
        <dbReference type="ARBA" id="ARBA00010062"/>
    </source>
</evidence>
<evidence type="ECO:0000259" key="8">
    <source>
        <dbReference type="PROSITE" id="PS51007"/>
    </source>
</evidence>
<proteinExistence type="inferred from homology"/>
<dbReference type="RefSeq" id="WP_214174020.1">
    <property type="nucleotide sequence ID" value="NZ_JAHCVK010000001.1"/>
</dbReference>
<evidence type="ECO:0000256" key="2">
    <source>
        <dbReference type="ARBA" id="ARBA00022617"/>
    </source>
</evidence>
<feature type="signal peptide" evidence="7">
    <location>
        <begin position="1"/>
        <end position="30"/>
    </location>
</feature>
<dbReference type="Gene3D" id="3.40.50.2300">
    <property type="match status" value="2"/>
</dbReference>
<keyword evidence="5 6" id="KW-0408">Iron</keyword>
<evidence type="ECO:0000256" key="3">
    <source>
        <dbReference type="ARBA" id="ARBA00022723"/>
    </source>
</evidence>
<evidence type="ECO:0000256" key="7">
    <source>
        <dbReference type="SAM" id="SignalP"/>
    </source>
</evidence>
<protein>
    <submittedName>
        <fullName evidence="9">ABC transporter substrate-binding protein</fullName>
    </submittedName>
</protein>
<dbReference type="InterPro" id="IPR028082">
    <property type="entry name" value="Peripla_BP_I"/>
</dbReference>
<dbReference type="Pfam" id="PF13458">
    <property type="entry name" value="Peripla_BP_6"/>
    <property type="match status" value="1"/>
</dbReference>
<comment type="similarity">
    <text evidence="1">Belongs to the leucine-binding protein family.</text>
</comment>
<reference evidence="9 10" key="1">
    <citation type="submission" date="2021-05" db="EMBL/GenBank/DDBJ databases">
        <title>The draft genome of Geobacter luticola JCM 17780.</title>
        <authorList>
            <person name="Xu Z."/>
            <person name="Masuda Y."/>
            <person name="Itoh H."/>
            <person name="Senoo K."/>
        </authorList>
    </citation>
    <scope>NUCLEOTIDE SEQUENCE [LARGE SCALE GENOMIC DNA]</scope>
    <source>
        <strain evidence="9 10">JCM 17780</strain>
    </source>
</reference>